<protein>
    <submittedName>
        <fullName evidence="1">Uncharacterized protein</fullName>
    </submittedName>
</protein>
<sequence length="424" mass="49640">MGGGDLNSKKSWHPNTMKNQESVRKAEQMAANEKKRIKELQQQYDEERDREELNKKIKSNSGTMSDDRLHWMYDKPDKTAQQEDYLLGKAIDKNSETNKVDEDVIPAVARRVVGSSMLTSSDDTQVDLARKIREDPLLLVKERERAARAALLNNPLHRRKLAELLRKEQVQNKDSKPKKKSKKKDKDLDNMLAAKLNAISGKKGIDLKSLLESDDSSDSSDEGKKKKRKHKKKKQKQKNKSKHSSDSEEDPSRKTDEHKPKDDYGKHKNLSPEKEYRKRKDDKASSEYESKKKVHKKDHDSSNRRHYSESYKHERKEDEHRKDLNRRSYIQHERFHGREKGVSEEERAVRLAEMVSAGAEREKERGRRVAQERKRDEAARAAPAPRAAFTEARSLPDTLESRIHSNRQYIQRDRRHMNEHFARR</sequence>
<evidence type="ECO:0000313" key="1">
    <source>
        <dbReference type="EMBL" id="KAJ0181984.1"/>
    </source>
</evidence>
<evidence type="ECO:0000313" key="2">
    <source>
        <dbReference type="Proteomes" id="UP000824533"/>
    </source>
</evidence>
<name>A0ACC1DDD2_9NEOP</name>
<organism evidence="1 2">
    <name type="scientific">Dendrolimus kikuchii</name>
    <dbReference type="NCBI Taxonomy" id="765133"/>
    <lineage>
        <taxon>Eukaryota</taxon>
        <taxon>Metazoa</taxon>
        <taxon>Ecdysozoa</taxon>
        <taxon>Arthropoda</taxon>
        <taxon>Hexapoda</taxon>
        <taxon>Insecta</taxon>
        <taxon>Pterygota</taxon>
        <taxon>Neoptera</taxon>
        <taxon>Endopterygota</taxon>
        <taxon>Lepidoptera</taxon>
        <taxon>Glossata</taxon>
        <taxon>Ditrysia</taxon>
        <taxon>Bombycoidea</taxon>
        <taxon>Lasiocampidae</taxon>
        <taxon>Dendrolimus</taxon>
    </lineage>
</organism>
<keyword evidence="2" id="KW-1185">Reference proteome</keyword>
<gene>
    <name evidence="1" type="ORF">K1T71_002706</name>
</gene>
<dbReference type="EMBL" id="CM034390">
    <property type="protein sequence ID" value="KAJ0181984.1"/>
    <property type="molecule type" value="Genomic_DNA"/>
</dbReference>
<dbReference type="Proteomes" id="UP000824533">
    <property type="component" value="Linkage Group LG04"/>
</dbReference>
<proteinExistence type="predicted"/>
<reference evidence="1 2" key="1">
    <citation type="journal article" date="2021" name="Front. Genet.">
        <title>Chromosome-Level Genome Assembly Reveals Significant Gene Expansion in the Toll and IMD Signaling Pathways of Dendrolimus kikuchii.</title>
        <authorList>
            <person name="Zhou J."/>
            <person name="Wu P."/>
            <person name="Xiong Z."/>
            <person name="Liu N."/>
            <person name="Zhao N."/>
            <person name="Ji M."/>
            <person name="Qiu Y."/>
            <person name="Yang B."/>
        </authorList>
    </citation>
    <scope>NUCLEOTIDE SEQUENCE [LARGE SCALE GENOMIC DNA]</scope>
    <source>
        <strain evidence="1">Ann1</strain>
    </source>
</reference>
<accession>A0ACC1DDD2</accession>
<comment type="caution">
    <text evidence="1">The sequence shown here is derived from an EMBL/GenBank/DDBJ whole genome shotgun (WGS) entry which is preliminary data.</text>
</comment>